<keyword evidence="2" id="KW-1185">Reference proteome</keyword>
<reference evidence="1 2" key="1">
    <citation type="submission" date="2020-05" db="EMBL/GenBank/DDBJ databases">
        <title>Isolation and characterization of methanoarchaea from a cold seep at offshore SW Taiwan.</title>
        <authorList>
            <person name="Chen Y.-W."/>
            <person name="Chen S.-C."/>
            <person name="Lai M.-C."/>
        </authorList>
    </citation>
    <scope>NUCLEOTIDE SEQUENCE [LARGE SCALE GENOMIC DNA]</scope>
    <source>
        <strain evidence="1 2">YWC-01</strain>
    </source>
</reference>
<protein>
    <submittedName>
        <fullName evidence="1">Uncharacterized protein</fullName>
    </submittedName>
</protein>
<proteinExistence type="predicted"/>
<dbReference type="Proteomes" id="UP001273768">
    <property type="component" value="Unassembled WGS sequence"/>
</dbReference>
<evidence type="ECO:0000313" key="2">
    <source>
        <dbReference type="Proteomes" id="UP001273768"/>
    </source>
</evidence>
<evidence type="ECO:0000313" key="1">
    <source>
        <dbReference type="EMBL" id="MDV4343481.1"/>
    </source>
</evidence>
<organism evidence="1 2">
    <name type="scientific">Methanoculleus nereidis</name>
    <dbReference type="NCBI Taxonomy" id="2735141"/>
    <lineage>
        <taxon>Archaea</taxon>
        <taxon>Methanobacteriati</taxon>
        <taxon>Methanobacteriota</taxon>
        <taxon>Stenosarchaea group</taxon>
        <taxon>Methanomicrobia</taxon>
        <taxon>Methanomicrobiales</taxon>
        <taxon>Methanomicrobiaceae</taxon>
        <taxon>Methanoculleus</taxon>
    </lineage>
</organism>
<accession>A0ABU3Z3U8</accession>
<sequence length="54" mass="5923">MQAAIPRVSGATFLKDLEGNELVQVLQRGAGRRASMCVFPRLLAITEGDRLRIP</sequence>
<dbReference type="EMBL" id="JABFFQ010000008">
    <property type="protein sequence ID" value="MDV4343481.1"/>
    <property type="molecule type" value="Genomic_DNA"/>
</dbReference>
<dbReference type="RefSeq" id="WP_317296663.1">
    <property type="nucleotide sequence ID" value="NZ_JABFFQ010000008.1"/>
</dbReference>
<comment type="caution">
    <text evidence="1">The sequence shown here is derived from an EMBL/GenBank/DDBJ whole genome shotgun (WGS) entry which is preliminary data.</text>
</comment>
<gene>
    <name evidence="1" type="ORF">HL657_09945</name>
</gene>
<name>A0ABU3Z3U8_9EURY</name>